<sequence length="109" mass="12127">MISLESFRKLALSFPGAVEVPHFEKPSFRVNKKIFATLDGEHNRACLMLSEIDQSVFITYDVSVIYPVPNKWGLKGATYVNLKSIPKGILTDALTHAYDKAALNKKGSK</sequence>
<name>A0A9D7XSK8_9BACT</name>
<keyword evidence="1" id="KW-0238">DNA-binding</keyword>
<evidence type="ECO:0000313" key="1">
    <source>
        <dbReference type="EMBL" id="MBK9985121.1"/>
    </source>
</evidence>
<dbReference type="SUPFAM" id="SSF142906">
    <property type="entry name" value="YjbR-like"/>
    <property type="match status" value="1"/>
</dbReference>
<dbReference type="AlphaFoldDB" id="A0A9D7XSK8"/>
<evidence type="ECO:0000313" key="2">
    <source>
        <dbReference type="Proteomes" id="UP000808337"/>
    </source>
</evidence>
<gene>
    <name evidence="1" type="ORF">IPP15_22650</name>
</gene>
<organism evidence="1 2">
    <name type="scientific">Candidatus Opimibacter skivensis</name>
    <dbReference type="NCBI Taxonomy" id="2982028"/>
    <lineage>
        <taxon>Bacteria</taxon>
        <taxon>Pseudomonadati</taxon>
        <taxon>Bacteroidota</taxon>
        <taxon>Saprospiria</taxon>
        <taxon>Saprospirales</taxon>
        <taxon>Saprospiraceae</taxon>
        <taxon>Candidatus Opimibacter</taxon>
    </lineage>
</organism>
<comment type="caution">
    <text evidence="1">The sequence shown here is derived from an EMBL/GenBank/DDBJ whole genome shotgun (WGS) entry which is preliminary data.</text>
</comment>
<accession>A0A9D7XSK8</accession>
<dbReference type="InterPro" id="IPR038056">
    <property type="entry name" value="YjbR-like_sf"/>
</dbReference>
<dbReference type="GO" id="GO:0003677">
    <property type="term" value="F:DNA binding"/>
    <property type="evidence" value="ECO:0007669"/>
    <property type="project" value="UniProtKB-KW"/>
</dbReference>
<proteinExistence type="predicted"/>
<dbReference type="Proteomes" id="UP000808337">
    <property type="component" value="Unassembled WGS sequence"/>
</dbReference>
<dbReference type="Pfam" id="PF04237">
    <property type="entry name" value="YjbR"/>
    <property type="match status" value="1"/>
</dbReference>
<dbReference type="InterPro" id="IPR058532">
    <property type="entry name" value="YjbR/MT2646/Rv2570-like"/>
</dbReference>
<dbReference type="EMBL" id="JADKGY010000033">
    <property type="protein sequence ID" value="MBK9985121.1"/>
    <property type="molecule type" value="Genomic_DNA"/>
</dbReference>
<protein>
    <submittedName>
        <fullName evidence="1">MmcQ/YjbR family DNA-binding protein</fullName>
    </submittedName>
</protein>
<reference evidence="1 2" key="1">
    <citation type="submission" date="2020-10" db="EMBL/GenBank/DDBJ databases">
        <title>Connecting structure to function with the recovery of over 1000 high-quality activated sludge metagenome-assembled genomes encoding full-length rRNA genes using long-read sequencing.</title>
        <authorList>
            <person name="Singleton C.M."/>
            <person name="Petriglieri F."/>
            <person name="Kristensen J.M."/>
            <person name="Kirkegaard R.H."/>
            <person name="Michaelsen T.Y."/>
            <person name="Andersen M.H."/>
            <person name="Karst S.M."/>
            <person name="Dueholm M.S."/>
            <person name="Nielsen P.H."/>
            <person name="Albertsen M."/>
        </authorList>
    </citation>
    <scope>NUCLEOTIDE SEQUENCE [LARGE SCALE GENOMIC DNA]</scope>
    <source>
        <strain evidence="1">Ribe_18-Q3-R11-54_MAXAC.273</strain>
    </source>
</reference>